<evidence type="ECO:0000256" key="1">
    <source>
        <dbReference type="ARBA" id="ARBA00004141"/>
    </source>
</evidence>
<evidence type="ECO:0000313" key="8">
    <source>
        <dbReference type="Proteomes" id="UP000318571"/>
    </source>
</evidence>
<evidence type="ECO:0008006" key="9">
    <source>
        <dbReference type="Google" id="ProtNLM"/>
    </source>
</evidence>
<evidence type="ECO:0000313" key="7">
    <source>
        <dbReference type="EMBL" id="TRY62041.1"/>
    </source>
</evidence>
<reference evidence="7 8" key="1">
    <citation type="journal article" date="2018" name="Nat. Ecol. Evol.">
        <title>Genomic signatures of mitonuclear coevolution across populations of Tigriopus californicus.</title>
        <authorList>
            <person name="Barreto F.S."/>
            <person name="Watson E.T."/>
            <person name="Lima T.G."/>
            <person name="Willett C.S."/>
            <person name="Edmands S."/>
            <person name="Li W."/>
            <person name="Burton R.S."/>
        </authorList>
    </citation>
    <scope>NUCLEOTIDE SEQUENCE [LARGE SCALE GENOMIC DNA]</scope>
    <source>
        <strain evidence="7 8">San Diego</strain>
    </source>
</reference>
<feature type="transmembrane region" description="Helical" evidence="6">
    <location>
        <begin position="31"/>
        <end position="57"/>
    </location>
</feature>
<dbReference type="PANTHER" id="PTHR22779:SF6">
    <property type="entry name" value="SD17342P"/>
    <property type="match status" value="1"/>
</dbReference>
<dbReference type="GO" id="GO:0016020">
    <property type="term" value="C:membrane"/>
    <property type="evidence" value="ECO:0007669"/>
    <property type="project" value="UniProtKB-SubCell"/>
</dbReference>
<gene>
    <name evidence="7" type="ORF">TCAL_11150</name>
</gene>
<keyword evidence="4 6" id="KW-1133">Transmembrane helix</keyword>
<comment type="similarity">
    <text evidence="2">Belongs to the TMEM170 family.</text>
</comment>
<sequence>MATDGKADVEVASSPVIPVNEEGGQGVVLGIWYMFQGCFLSSVTIYGLASLTSFLILRKHKFGRFYSIMILFMGFVIPLTLGIISSTSIAFVYHTSNIPLLPQPAFLWGVGQTIVHALFGLSRVLATL</sequence>
<keyword evidence="8" id="KW-1185">Reference proteome</keyword>
<dbReference type="Proteomes" id="UP000318571">
    <property type="component" value="Chromosome 8"/>
</dbReference>
<evidence type="ECO:0000256" key="5">
    <source>
        <dbReference type="ARBA" id="ARBA00023136"/>
    </source>
</evidence>
<dbReference type="AlphaFoldDB" id="A0A553N9B6"/>
<evidence type="ECO:0000256" key="4">
    <source>
        <dbReference type="ARBA" id="ARBA00022989"/>
    </source>
</evidence>
<accession>A0A553N9B6</accession>
<feature type="transmembrane region" description="Helical" evidence="6">
    <location>
        <begin position="105"/>
        <end position="126"/>
    </location>
</feature>
<dbReference type="EMBL" id="VCGU01000459">
    <property type="protein sequence ID" value="TRY62041.1"/>
    <property type="molecule type" value="Genomic_DNA"/>
</dbReference>
<evidence type="ECO:0000256" key="3">
    <source>
        <dbReference type="ARBA" id="ARBA00022692"/>
    </source>
</evidence>
<protein>
    <recommendedName>
        <fullName evidence="9">Transmembrane protein 170A</fullName>
    </recommendedName>
</protein>
<keyword evidence="3 6" id="KW-0812">Transmembrane</keyword>
<dbReference type="Pfam" id="PF10190">
    <property type="entry name" value="Tmemb_170"/>
    <property type="match status" value="1"/>
</dbReference>
<dbReference type="InterPro" id="IPR019334">
    <property type="entry name" value="TMEM170A/B/YPR153W-like"/>
</dbReference>
<dbReference type="PANTHER" id="PTHR22779">
    <property type="entry name" value="SD17342P"/>
    <property type="match status" value="1"/>
</dbReference>
<keyword evidence="5 6" id="KW-0472">Membrane</keyword>
<proteinExistence type="inferred from homology"/>
<evidence type="ECO:0000256" key="6">
    <source>
        <dbReference type="SAM" id="Phobius"/>
    </source>
</evidence>
<feature type="transmembrane region" description="Helical" evidence="6">
    <location>
        <begin position="69"/>
        <end position="93"/>
    </location>
</feature>
<comment type="caution">
    <text evidence="7">The sequence shown here is derived from an EMBL/GenBank/DDBJ whole genome shotgun (WGS) entry which is preliminary data.</text>
</comment>
<comment type="subcellular location">
    <subcellularLocation>
        <location evidence="1">Membrane</location>
        <topology evidence="1">Multi-pass membrane protein</topology>
    </subcellularLocation>
</comment>
<organism evidence="7 8">
    <name type="scientific">Tigriopus californicus</name>
    <name type="common">Marine copepod</name>
    <dbReference type="NCBI Taxonomy" id="6832"/>
    <lineage>
        <taxon>Eukaryota</taxon>
        <taxon>Metazoa</taxon>
        <taxon>Ecdysozoa</taxon>
        <taxon>Arthropoda</taxon>
        <taxon>Crustacea</taxon>
        <taxon>Multicrustacea</taxon>
        <taxon>Hexanauplia</taxon>
        <taxon>Copepoda</taxon>
        <taxon>Harpacticoida</taxon>
        <taxon>Harpacticidae</taxon>
        <taxon>Tigriopus</taxon>
    </lineage>
</organism>
<name>A0A553N9B6_TIGCA</name>
<dbReference type="OrthoDB" id="13807at2759"/>
<evidence type="ECO:0000256" key="2">
    <source>
        <dbReference type="ARBA" id="ARBA00006325"/>
    </source>
</evidence>